<dbReference type="InterPro" id="IPR029044">
    <property type="entry name" value="Nucleotide-diphossugar_trans"/>
</dbReference>
<dbReference type="CDD" id="cd02517">
    <property type="entry name" value="CMP-KDO-Synthetase"/>
    <property type="match status" value="1"/>
</dbReference>
<dbReference type="GO" id="GO:0033468">
    <property type="term" value="P:CMP-keto-3-deoxy-D-manno-octulosonic acid biosynthetic process"/>
    <property type="evidence" value="ECO:0007669"/>
    <property type="project" value="UniProtKB-UniRule"/>
</dbReference>
<keyword evidence="4 5" id="KW-0448">Lipopolysaccharide biosynthesis</keyword>
<protein>
    <recommendedName>
        <fullName evidence="5">3-deoxy-manno-octulosonate cytidylyltransferase</fullName>
        <ecNumber evidence="5">2.7.7.38</ecNumber>
    </recommendedName>
    <alternativeName>
        <fullName evidence="5">CMP-2-keto-3-deoxyoctulosonic acid synthase</fullName>
        <shortName evidence="5">CKS</shortName>
        <shortName evidence="5">CMP-KDO synthase</shortName>
    </alternativeName>
</protein>
<evidence type="ECO:0000256" key="2">
    <source>
        <dbReference type="ARBA" id="ARBA00022679"/>
    </source>
</evidence>
<dbReference type="SUPFAM" id="SSF53448">
    <property type="entry name" value="Nucleotide-diphospho-sugar transferases"/>
    <property type="match status" value="1"/>
</dbReference>
<sequence length="253" mass="28615">MKFVGIIPARYASSRFEGKPLADICGKPMVQRVYEQVCKALDEVYVATDDVRIYEAVIAFGGKVIMTGSHHKSGTDRCYEAYCLSESQADVIVNIQGDEPFVQPAQINTVKACFDDETTEIATLARPFPSDTDFEHLFDSNVVKVVLSEVTHKALYFSRSVVPYMRGEHHLEWLKKNTYYAHVGMYAYKADVLRAITQLPQSNLEKVESLEQLRWLENGYQIKVGLTHEQTIGIDTPADLEAAIAWYKSQPHK</sequence>
<dbReference type="HAMAP" id="MF_00057">
    <property type="entry name" value="KdsB"/>
    <property type="match status" value="1"/>
</dbReference>
<accession>A0A9D9HTH2</accession>
<dbReference type="EC" id="2.7.7.38" evidence="5"/>
<dbReference type="NCBIfam" id="TIGR00466">
    <property type="entry name" value="kdsB"/>
    <property type="match status" value="1"/>
</dbReference>
<dbReference type="FunFam" id="3.90.550.10:FF:000011">
    <property type="entry name" value="3-deoxy-manno-octulosonate cytidylyltransferase"/>
    <property type="match status" value="1"/>
</dbReference>
<dbReference type="NCBIfam" id="NF003950">
    <property type="entry name" value="PRK05450.1-3"/>
    <property type="match status" value="1"/>
</dbReference>
<dbReference type="GO" id="GO:0005829">
    <property type="term" value="C:cytosol"/>
    <property type="evidence" value="ECO:0007669"/>
    <property type="project" value="TreeGrafter"/>
</dbReference>
<organism evidence="6 7">
    <name type="scientific">Candidatus Gallipaludibacter merdavium</name>
    <dbReference type="NCBI Taxonomy" id="2840839"/>
    <lineage>
        <taxon>Bacteria</taxon>
        <taxon>Pseudomonadati</taxon>
        <taxon>Bacteroidota</taxon>
        <taxon>Bacteroidia</taxon>
        <taxon>Bacteroidales</taxon>
        <taxon>Candidatus Gallipaludibacter</taxon>
    </lineage>
</organism>
<keyword evidence="3 5" id="KW-0548">Nucleotidyltransferase</keyword>
<comment type="pathway">
    <text evidence="5">Nucleotide-sugar biosynthesis; CMP-3-deoxy-D-manno-octulosonate biosynthesis; CMP-3-deoxy-D-manno-octulosonate from 3-deoxy-D-manno-octulosonate and CTP: step 1/1.</text>
</comment>
<dbReference type="Pfam" id="PF02348">
    <property type="entry name" value="CTP_transf_3"/>
    <property type="match status" value="1"/>
</dbReference>
<evidence type="ECO:0000313" key="7">
    <source>
        <dbReference type="Proteomes" id="UP000823641"/>
    </source>
</evidence>
<name>A0A9D9HTH2_9BACT</name>
<dbReference type="GO" id="GO:0009103">
    <property type="term" value="P:lipopolysaccharide biosynthetic process"/>
    <property type="evidence" value="ECO:0007669"/>
    <property type="project" value="UniProtKB-UniRule"/>
</dbReference>
<dbReference type="Gene3D" id="3.90.550.10">
    <property type="entry name" value="Spore Coat Polysaccharide Biosynthesis Protein SpsA, Chain A"/>
    <property type="match status" value="1"/>
</dbReference>
<dbReference type="InterPro" id="IPR004528">
    <property type="entry name" value="KdsB"/>
</dbReference>
<comment type="catalytic activity">
    <reaction evidence="5">
        <text>3-deoxy-alpha-D-manno-oct-2-ulosonate + CTP = CMP-3-deoxy-beta-D-manno-octulosonate + diphosphate</text>
        <dbReference type="Rhea" id="RHEA:23448"/>
        <dbReference type="ChEBI" id="CHEBI:33019"/>
        <dbReference type="ChEBI" id="CHEBI:37563"/>
        <dbReference type="ChEBI" id="CHEBI:85986"/>
        <dbReference type="ChEBI" id="CHEBI:85987"/>
        <dbReference type="EC" id="2.7.7.38"/>
    </reaction>
</comment>
<dbReference type="GO" id="GO:0016020">
    <property type="term" value="C:membrane"/>
    <property type="evidence" value="ECO:0007669"/>
    <property type="project" value="UniProtKB-SubCell"/>
</dbReference>
<gene>
    <name evidence="5 6" type="primary">kdsB</name>
    <name evidence="6" type="ORF">IAA73_04425</name>
</gene>
<dbReference type="PANTHER" id="PTHR42866:SF2">
    <property type="entry name" value="3-DEOXY-MANNO-OCTULOSONATE CYTIDYLYLTRANSFERASE, MITOCHONDRIAL"/>
    <property type="match status" value="1"/>
</dbReference>
<dbReference type="InterPro" id="IPR003329">
    <property type="entry name" value="Cytidylyl_trans"/>
</dbReference>
<dbReference type="EMBL" id="JADIMG010000045">
    <property type="protein sequence ID" value="MBO8459563.1"/>
    <property type="molecule type" value="Genomic_DNA"/>
</dbReference>
<comment type="similarity">
    <text evidence="5">Belongs to the KdsB family.</text>
</comment>
<keyword evidence="5" id="KW-0963">Cytoplasm</keyword>
<dbReference type="NCBIfam" id="NF009905">
    <property type="entry name" value="PRK13368.1"/>
    <property type="match status" value="1"/>
</dbReference>
<evidence type="ECO:0000256" key="4">
    <source>
        <dbReference type="ARBA" id="ARBA00022985"/>
    </source>
</evidence>
<proteinExistence type="inferred from homology"/>
<comment type="caution">
    <text evidence="6">The sequence shown here is derived from an EMBL/GenBank/DDBJ whole genome shotgun (WGS) entry which is preliminary data.</text>
</comment>
<dbReference type="GO" id="GO:0008690">
    <property type="term" value="F:3-deoxy-manno-octulosonate cytidylyltransferase activity"/>
    <property type="evidence" value="ECO:0007669"/>
    <property type="project" value="UniProtKB-UniRule"/>
</dbReference>
<dbReference type="NCBIfam" id="NF003952">
    <property type="entry name" value="PRK05450.1-5"/>
    <property type="match status" value="1"/>
</dbReference>
<evidence type="ECO:0000256" key="3">
    <source>
        <dbReference type="ARBA" id="ARBA00022695"/>
    </source>
</evidence>
<comment type="subcellular location">
    <subcellularLocation>
        <location evidence="5">Cytoplasm</location>
    </subcellularLocation>
    <subcellularLocation>
        <location evidence="1">Membrane</location>
    </subcellularLocation>
</comment>
<evidence type="ECO:0000256" key="1">
    <source>
        <dbReference type="ARBA" id="ARBA00004370"/>
    </source>
</evidence>
<reference evidence="6" key="2">
    <citation type="journal article" date="2021" name="PeerJ">
        <title>Extensive microbial diversity within the chicken gut microbiome revealed by metagenomics and culture.</title>
        <authorList>
            <person name="Gilroy R."/>
            <person name="Ravi A."/>
            <person name="Getino M."/>
            <person name="Pursley I."/>
            <person name="Horton D.L."/>
            <person name="Alikhan N.F."/>
            <person name="Baker D."/>
            <person name="Gharbi K."/>
            <person name="Hall N."/>
            <person name="Watson M."/>
            <person name="Adriaenssens E.M."/>
            <person name="Foster-Nyarko E."/>
            <person name="Jarju S."/>
            <person name="Secka A."/>
            <person name="Antonio M."/>
            <person name="Oren A."/>
            <person name="Chaudhuri R.R."/>
            <person name="La Ragione R."/>
            <person name="Hildebrand F."/>
            <person name="Pallen M.J."/>
        </authorList>
    </citation>
    <scope>NUCLEOTIDE SEQUENCE</scope>
    <source>
        <strain evidence="6">G3-3990</strain>
    </source>
</reference>
<dbReference type="Proteomes" id="UP000823641">
    <property type="component" value="Unassembled WGS sequence"/>
</dbReference>
<keyword evidence="2 5" id="KW-0808">Transferase</keyword>
<evidence type="ECO:0000313" key="6">
    <source>
        <dbReference type="EMBL" id="MBO8459563.1"/>
    </source>
</evidence>
<dbReference type="AlphaFoldDB" id="A0A9D9HTH2"/>
<reference evidence="6" key="1">
    <citation type="submission" date="2020-10" db="EMBL/GenBank/DDBJ databases">
        <authorList>
            <person name="Gilroy R."/>
        </authorList>
    </citation>
    <scope>NUCLEOTIDE SEQUENCE</scope>
    <source>
        <strain evidence="6">G3-3990</strain>
    </source>
</reference>
<comment type="function">
    <text evidence="5">Activates KDO (a required 8-carbon sugar) for incorporation into bacterial lipopolysaccharide in Gram-negative bacteria.</text>
</comment>
<dbReference type="PANTHER" id="PTHR42866">
    <property type="entry name" value="3-DEOXY-MANNO-OCTULOSONATE CYTIDYLYLTRANSFERASE"/>
    <property type="match status" value="1"/>
</dbReference>
<evidence type="ECO:0000256" key="5">
    <source>
        <dbReference type="HAMAP-Rule" id="MF_00057"/>
    </source>
</evidence>